<gene>
    <name evidence="3" type="ORF">OE88DRAFT_1737448</name>
</gene>
<evidence type="ECO:0000256" key="2">
    <source>
        <dbReference type="SAM" id="MobiDB-lite"/>
    </source>
</evidence>
<evidence type="ECO:0000256" key="1">
    <source>
        <dbReference type="SAM" id="Coils"/>
    </source>
</evidence>
<feature type="region of interest" description="Disordered" evidence="2">
    <location>
        <begin position="397"/>
        <end position="542"/>
    </location>
</feature>
<dbReference type="EMBL" id="ML213518">
    <property type="protein sequence ID" value="TFK48663.1"/>
    <property type="molecule type" value="Genomic_DNA"/>
</dbReference>
<dbReference type="AlphaFoldDB" id="A0A5C3MUR4"/>
<dbReference type="Proteomes" id="UP000305948">
    <property type="component" value="Unassembled WGS sequence"/>
</dbReference>
<name>A0A5C3MUR4_9AGAM</name>
<feature type="region of interest" description="Disordered" evidence="2">
    <location>
        <begin position="1"/>
        <end position="114"/>
    </location>
</feature>
<sequence>MPRAKKAPAVPPPASDSENHPGSEPKKRKRRIPAEKMADDAALKVERQRKAEERKEAARIKAEQKQADRNKAKAEKDAAKVKAGADRTNTKAASTTSRKASTRSKKSTGQEKTKDVLLGDETLVSKKVAELEQKLAQAEADKNQGHITNIAQLQPPRPPVRQISVADLHSAADTEGSDHAAAGNTVLAVVTDASEHHSLDPSSDISMSSNKSMTDRELLMLSELSGDLSTDAVPLKKAKLAQTNDMSFPSPSEEIDRAYMSEDEEKMPRAGKPGKATYAGGVVDPVHSELQIHQSMNWGVDSHSSHLPLVQTTCRAPLAAIPTPFPRLDVHGYAPKVSDTVLGNRSAADQKAPPWLESNIFDSGDEDVERYSALCSPVKPMTAHTAQLKAYAVKDGTASITGDSDSGSPSEQDEEPPLTARPKPSQHHVNHIDDDEDYPQRHPCNDDSPTFVGDCNSKRPDAESLQRHRKEYLRPENDRDGRGAAQARDHPPQSQHDYRQDQRAQHQDGRNAAQDHRSINRGSLGGFQGRQDVVQGKRGSLQGRHEDLQTMSKRAEASSLQDSRGVLHDCIDIYQDPQQDSQDPRGVSQGHGDIPYDRCNIVQGQQGGYRDKLAASKDCQGILHDDSQDRWDGCPGSRAAVQGWHDFQRAQMTDQQDGILAAGSTRSVPTSADDDLIVPPPGPNRRTTDMMAPGVNEQSNEDIITSKAVSKKKQASRKHVPRSVTPEAPDTAGRPGSLPAATVDFFNEDDLDSETRSEVTDEAGPRKKKHVTIADLPGGIGHDVRWNKMFIPTIYSYVTTCRDPWTIGDEDLVPVLQELYNSVFRNDYNEYQVKAKDAIYIMMHKRLHDWRNGLGSAAIQVLEAHWQSPPGKFTTYSQRQAYAADAIKDYKFSFAQTYGNGNPGVSLI</sequence>
<reference evidence="3 4" key="1">
    <citation type="journal article" date="2019" name="Nat. Ecol. Evol.">
        <title>Megaphylogeny resolves global patterns of mushroom evolution.</title>
        <authorList>
            <person name="Varga T."/>
            <person name="Krizsan K."/>
            <person name="Foldi C."/>
            <person name="Dima B."/>
            <person name="Sanchez-Garcia M."/>
            <person name="Sanchez-Ramirez S."/>
            <person name="Szollosi G.J."/>
            <person name="Szarkandi J.G."/>
            <person name="Papp V."/>
            <person name="Albert L."/>
            <person name="Andreopoulos W."/>
            <person name="Angelini C."/>
            <person name="Antonin V."/>
            <person name="Barry K.W."/>
            <person name="Bougher N.L."/>
            <person name="Buchanan P."/>
            <person name="Buyck B."/>
            <person name="Bense V."/>
            <person name="Catcheside P."/>
            <person name="Chovatia M."/>
            <person name="Cooper J."/>
            <person name="Damon W."/>
            <person name="Desjardin D."/>
            <person name="Finy P."/>
            <person name="Geml J."/>
            <person name="Haridas S."/>
            <person name="Hughes K."/>
            <person name="Justo A."/>
            <person name="Karasinski D."/>
            <person name="Kautmanova I."/>
            <person name="Kiss B."/>
            <person name="Kocsube S."/>
            <person name="Kotiranta H."/>
            <person name="LaButti K.M."/>
            <person name="Lechner B.E."/>
            <person name="Liimatainen K."/>
            <person name="Lipzen A."/>
            <person name="Lukacs Z."/>
            <person name="Mihaltcheva S."/>
            <person name="Morgado L.N."/>
            <person name="Niskanen T."/>
            <person name="Noordeloos M.E."/>
            <person name="Ohm R.A."/>
            <person name="Ortiz-Santana B."/>
            <person name="Ovrebo C."/>
            <person name="Racz N."/>
            <person name="Riley R."/>
            <person name="Savchenko A."/>
            <person name="Shiryaev A."/>
            <person name="Soop K."/>
            <person name="Spirin V."/>
            <person name="Szebenyi C."/>
            <person name="Tomsovsky M."/>
            <person name="Tulloss R.E."/>
            <person name="Uehling J."/>
            <person name="Grigoriev I.V."/>
            <person name="Vagvolgyi C."/>
            <person name="Papp T."/>
            <person name="Martin F.M."/>
            <person name="Miettinen O."/>
            <person name="Hibbett D.S."/>
            <person name="Nagy L.G."/>
        </authorList>
    </citation>
    <scope>NUCLEOTIDE SEQUENCE [LARGE SCALE GENOMIC DNA]</scope>
    <source>
        <strain evidence="3 4">OMC1185</strain>
    </source>
</reference>
<protein>
    <submittedName>
        <fullName evidence="3">Uncharacterized protein</fullName>
    </submittedName>
</protein>
<feature type="coiled-coil region" evidence="1">
    <location>
        <begin position="121"/>
        <end position="148"/>
    </location>
</feature>
<feature type="compositionally biased region" description="Low complexity" evidence="2">
    <location>
        <begin position="90"/>
        <end position="99"/>
    </location>
</feature>
<organism evidence="3 4">
    <name type="scientific">Heliocybe sulcata</name>
    <dbReference type="NCBI Taxonomy" id="5364"/>
    <lineage>
        <taxon>Eukaryota</taxon>
        <taxon>Fungi</taxon>
        <taxon>Dikarya</taxon>
        <taxon>Basidiomycota</taxon>
        <taxon>Agaricomycotina</taxon>
        <taxon>Agaricomycetes</taxon>
        <taxon>Gloeophyllales</taxon>
        <taxon>Gloeophyllaceae</taxon>
        <taxon>Heliocybe</taxon>
    </lineage>
</organism>
<feature type="compositionally biased region" description="Polar residues" evidence="2">
    <location>
        <begin position="398"/>
        <end position="410"/>
    </location>
</feature>
<feature type="region of interest" description="Disordered" evidence="2">
    <location>
        <begin position="664"/>
        <end position="767"/>
    </location>
</feature>
<dbReference type="STRING" id="5364.A0A5C3MUR4"/>
<feature type="compositionally biased region" description="Basic and acidic residues" evidence="2">
    <location>
        <begin position="753"/>
        <end position="765"/>
    </location>
</feature>
<keyword evidence="1" id="KW-0175">Coiled coil</keyword>
<dbReference type="OrthoDB" id="2755811at2759"/>
<feature type="compositionally biased region" description="Basic and acidic residues" evidence="2">
    <location>
        <begin position="456"/>
        <end position="518"/>
    </location>
</feature>
<keyword evidence="4" id="KW-1185">Reference proteome</keyword>
<feature type="compositionally biased region" description="Basic and acidic residues" evidence="2">
    <location>
        <begin position="32"/>
        <end position="89"/>
    </location>
</feature>
<proteinExistence type="predicted"/>
<evidence type="ECO:0000313" key="3">
    <source>
        <dbReference type="EMBL" id="TFK48663.1"/>
    </source>
</evidence>
<evidence type="ECO:0000313" key="4">
    <source>
        <dbReference type="Proteomes" id="UP000305948"/>
    </source>
</evidence>
<feature type="compositionally biased region" description="Basic residues" evidence="2">
    <location>
        <begin position="709"/>
        <end position="721"/>
    </location>
</feature>
<accession>A0A5C3MUR4</accession>